<reference evidence="5 6" key="1">
    <citation type="submission" date="2017-02" db="EMBL/GenBank/DDBJ databases">
        <authorList>
            <person name="Peterson S.W."/>
        </authorList>
    </citation>
    <scope>NUCLEOTIDE SEQUENCE [LARGE SCALE GENOMIC DNA]</scope>
    <source>
        <strain evidence="5 6">B Mb 05.01</strain>
    </source>
</reference>
<dbReference type="PANTHER" id="PTHR35004:SF7">
    <property type="entry name" value="INTEGRASE PROTEIN"/>
    <property type="match status" value="1"/>
</dbReference>
<dbReference type="GO" id="GO:0015074">
    <property type="term" value="P:DNA integration"/>
    <property type="evidence" value="ECO:0007669"/>
    <property type="project" value="InterPro"/>
</dbReference>
<dbReference type="InterPro" id="IPR001584">
    <property type="entry name" value="Integrase_cat-core"/>
</dbReference>
<dbReference type="AlphaFoldDB" id="A0A1R4K8H2"/>
<evidence type="ECO:0000256" key="1">
    <source>
        <dbReference type="ARBA" id="ARBA00023015"/>
    </source>
</evidence>
<dbReference type="NCBIfam" id="NF033577">
    <property type="entry name" value="transpos_IS481"/>
    <property type="match status" value="1"/>
</dbReference>
<dbReference type="Proteomes" id="UP000196320">
    <property type="component" value="Unassembled WGS sequence"/>
</dbReference>
<dbReference type="GO" id="GO:0003676">
    <property type="term" value="F:nucleic acid binding"/>
    <property type="evidence" value="ECO:0007669"/>
    <property type="project" value="InterPro"/>
</dbReference>
<proteinExistence type="predicted"/>
<feature type="domain" description="Integrase catalytic" evidence="4">
    <location>
        <begin position="140"/>
        <end position="310"/>
    </location>
</feature>
<dbReference type="Gene3D" id="3.30.420.10">
    <property type="entry name" value="Ribonuclease H-like superfamily/Ribonuclease H"/>
    <property type="match status" value="1"/>
</dbReference>
<gene>
    <name evidence="5" type="ORF">FM104_11015</name>
</gene>
<dbReference type="Gene3D" id="1.10.10.2690">
    <property type="match status" value="1"/>
</dbReference>
<name>A0A1R4K8H2_9MICO</name>
<feature type="region of interest" description="Disordered" evidence="3">
    <location>
        <begin position="50"/>
        <end position="69"/>
    </location>
</feature>
<dbReference type="InterPro" id="IPR009057">
    <property type="entry name" value="Homeodomain-like_sf"/>
</dbReference>
<dbReference type="Pfam" id="PF13683">
    <property type="entry name" value="rve_3"/>
    <property type="match status" value="1"/>
</dbReference>
<dbReference type="SUPFAM" id="SSF53098">
    <property type="entry name" value="Ribonuclease H-like"/>
    <property type="match status" value="1"/>
</dbReference>
<dbReference type="Pfam" id="PF13565">
    <property type="entry name" value="HTH_32"/>
    <property type="match status" value="1"/>
</dbReference>
<dbReference type="InterPro" id="IPR047656">
    <property type="entry name" value="IS481-like_transpos"/>
</dbReference>
<organism evidence="5 6">
    <name type="scientific">Microbacterium esteraromaticum</name>
    <dbReference type="NCBI Taxonomy" id="57043"/>
    <lineage>
        <taxon>Bacteria</taxon>
        <taxon>Bacillati</taxon>
        <taxon>Actinomycetota</taxon>
        <taxon>Actinomycetes</taxon>
        <taxon>Micrococcales</taxon>
        <taxon>Microbacteriaceae</taxon>
        <taxon>Microbacterium</taxon>
    </lineage>
</organism>
<dbReference type="SUPFAM" id="SSF46689">
    <property type="entry name" value="Homeodomain-like"/>
    <property type="match status" value="1"/>
</dbReference>
<keyword evidence="2" id="KW-0804">Transcription</keyword>
<evidence type="ECO:0000313" key="5">
    <source>
        <dbReference type="EMBL" id="SJN40620.1"/>
    </source>
</evidence>
<feature type="region of interest" description="Disordered" evidence="3">
    <location>
        <begin position="294"/>
        <end position="327"/>
    </location>
</feature>
<accession>A0A1R4K8H2</accession>
<evidence type="ECO:0000256" key="3">
    <source>
        <dbReference type="SAM" id="MobiDB-lite"/>
    </source>
</evidence>
<dbReference type="InterPro" id="IPR036397">
    <property type="entry name" value="RNaseH_sf"/>
</dbReference>
<keyword evidence="6" id="KW-1185">Reference proteome</keyword>
<dbReference type="InterPro" id="IPR053721">
    <property type="entry name" value="Fimbrial_Adhesin_Reg"/>
</dbReference>
<dbReference type="PANTHER" id="PTHR35004">
    <property type="entry name" value="TRANSPOSASE RV3428C-RELATED"/>
    <property type="match status" value="1"/>
</dbReference>
<keyword evidence="1" id="KW-0805">Transcription regulation</keyword>
<evidence type="ECO:0000313" key="6">
    <source>
        <dbReference type="Proteomes" id="UP000196320"/>
    </source>
</evidence>
<evidence type="ECO:0000259" key="4">
    <source>
        <dbReference type="PROSITE" id="PS50994"/>
    </source>
</evidence>
<dbReference type="InterPro" id="IPR012337">
    <property type="entry name" value="RNaseH-like_sf"/>
</dbReference>
<dbReference type="EMBL" id="FUKO01000024">
    <property type="protein sequence ID" value="SJN40620.1"/>
    <property type="molecule type" value="Genomic_DNA"/>
</dbReference>
<dbReference type="PROSITE" id="PS50994">
    <property type="entry name" value="INTEGRASE"/>
    <property type="match status" value="1"/>
</dbReference>
<evidence type="ECO:0000256" key="2">
    <source>
        <dbReference type="ARBA" id="ARBA00023163"/>
    </source>
</evidence>
<sequence length="394" mass="44347">MSRDIVDGMKPKNLVIVRAVHDQGLSHVEAAARFGVTRQWVHTLVRRYEDEGPDGVAPRSRAPKTRPGTTVPAIRDRIIQLRRELTRSGADAGPVTIVWHLEQEGHPAPSTSTIRRILHTAGLITPAPKKRPRNSYIRFQADLPNECWQADITHWFLADGTRIEILDFLDDHARYLLDIRPAAAFTGPMVTAVMTELIRRYGPPMSTLTDNGLVFTTRLARHKGARGGFEKLLAAHGITQKNGRPGHPQTQGKIERFHQTLKRWLKAHPLPDTIDDLAVLLTEFTTWYNTRRPHRSLGRRTPEQAYTDLPKATPTSTSDTTEWRSRTDKVDKNGKVTIRYAGHLRHLGIGRAHTGTPVLLLVHDRDVTVSSMNTGQIIAEFTIDPAKNYQPKKP</sequence>
<protein>
    <submittedName>
        <fullName evidence="5">Mobile element protein</fullName>
    </submittedName>
</protein>